<reference evidence="4" key="1">
    <citation type="submission" date="2016-02" db="EMBL/GenBank/DDBJ databases">
        <title>Paenibacillus sp. LPB0068, isolated from Crassostrea gigas.</title>
        <authorList>
            <person name="Shin S.-K."/>
            <person name="Yi H."/>
        </authorList>
    </citation>
    <scope>NUCLEOTIDE SEQUENCE [LARGE SCALE GENOMIC DNA]</scope>
    <source>
        <strain evidence="4">KCTC 23969</strain>
    </source>
</reference>
<keyword evidence="3" id="KW-0489">Methyltransferase</keyword>
<dbReference type="KEGG" id="prn:BW723_14425"/>
<keyword evidence="1 3" id="KW-0808">Transferase</keyword>
<dbReference type="Gene3D" id="3.40.50.150">
    <property type="entry name" value="Vaccinia Virus protein VP39"/>
    <property type="match status" value="1"/>
</dbReference>
<dbReference type="EMBL" id="LSFL01000012">
    <property type="protein sequence ID" value="OBY66654.1"/>
    <property type="molecule type" value="Genomic_DNA"/>
</dbReference>
<protein>
    <submittedName>
        <fullName evidence="3">Methyltransferase</fullName>
    </submittedName>
</protein>
<accession>A0A1B8U464</accession>
<dbReference type="InterPro" id="IPR029063">
    <property type="entry name" value="SAM-dependent_MTases_sf"/>
</dbReference>
<evidence type="ECO:0000313" key="4">
    <source>
        <dbReference type="Proteomes" id="UP000092612"/>
    </source>
</evidence>
<organism evidence="3 4">
    <name type="scientific">Polaribacter reichenbachii</name>
    <dbReference type="NCBI Taxonomy" id="996801"/>
    <lineage>
        <taxon>Bacteria</taxon>
        <taxon>Pseudomonadati</taxon>
        <taxon>Bacteroidota</taxon>
        <taxon>Flavobacteriia</taxon>
        <taxon>Flavobacteriales</taxon>
        <taxon>Flavobacteriaceae</taxon>
    </lineage>
</organism>
<gene>
    <name evidence="3" type="ORF">LPB301_05495</name>
</gene>
<evidence type="ECO:0000256" key="1">
    <source>
        <dbReference type="ARBA" id="ARBA00022679"/>
    </source>
</evidence>
<dbReference type="STRING" id="996801.BW723_14425"/>
<dbReference type="GO" id="GO:0032259">
    <property type="term" value="P:methylation"/>
    <property type="evidence" value="ECO:0007669"/>
    <property type="project" value="UniProtKB-KW"/>
</dbReference>
<proteinExistence type="predicted"/>
<evidence type="ECO:0000313" key="3">
    <source>
        <dbReference type="EMBL" id="OBY66654.1"/>
    </source>
</evidence>
<dbReference type="InterPro" id="IPR041698">
    <property type="entry name" value="Methyltransf_25"/>
</dbReference>
<dbReference type="Proteomes" id="UP000092612">
    <property type="component" value="Unassembled WGS sequence"/>
</dbReference>
<dbReference type="OrthoDB" id="703529at2"/>
<dbReference type="SUPFAM" id="SSF53335">
    <property type="entry name" value="S-adenosyl-L-methionine-dependent methyltransferases"/>
    <property type="match status" value="1"/>
</dbReference>
<evidence type="ECO:0000259" key="2">
    <source>
        <dbReference type="Pfam" id="PF13649"/>
    </source>
</evidence>
<dbReference type="PANTHER" id="PTHR43861">
    <property type="entry name" value="TRANS-ACONITATE 2-METHYLTRANSFERASE-RELATED"/>
    <property type="match status" value="1"/>
</dbReference>
<keyword evidence="4" id="KW-1185">Reference proteome</keyword>
<dbReference type="CDD" id="cd02440">
    <property type="entry name" value="AdoMet_MTases"/>
    <property type="match status" value="1"/>
</dbReference>
<dbReference type="AlphaFoldDB" id="A0A1B8U464"/>
<dbReference type="RefSeq" id="WP_068358777.1">
    <property type="nucleotide sequence ID" value="NZ_CP019337.1"/>
</dbReference>
<dbReference type="Pfam" id="PF13649">
    <property type="entry name" value="Methyltransf_25"/>
    <property type="match status" value="1"/>
</dbReference>
<name>A0A1B8U464_9FLAO</name>
<comment type="caution">
    <text evidence="3">The sequence shown here is derived from an EMBL/GenBank/DDBJ whole genome shotgun (WGS) entry which is preliminary data.</text>
</comment>
<dbReference type="GO" id="GO:0008168">
    <property type="term" value="F:methyltransferase activity"/>
    <property type="evidence" value="ECO:0007669"/>
    <property type="project" value="UniProtKB-KW"/>
</dbReference>
<feature type="domain" description="Methyltransferase" evidence="2">
    <location>
        <begin position="39"/>
        <end position="130"/>
    </location>
</feature>
<sequence>MTEFWETAFHNKQEMWGMNSTKAAVLAKNFIIEKSLKNVLIPGIGYGRNAQPFIENGIKVSGIEISKTAIELAKKQYGREITLFHGSVTQMPFEDRKYDAIFCHALIHLLDSKQRIKLLQDCYNQLNENGYMFFTAITKDAPNYKKGKQIEKDRYEFHEGVKIYYYNQEAVKLEFKHFGLFEINEVQENQPMYFIKCKK</sequence>